<evidence type="ECO:0000256" key="1">
    <source>
        <dbReference type="SAM" id="Phobius"/>
    </source>
</evidence>
<dbReference type="PANTHER" id="PTHR46825">
    <property type="entry name" value="D-ALANYL-D-ALANINE-CARBOXYPEPTIDASE/ENDOPEPTIDASE AMPH"/>
    <property type="match status" value="1"/>
</dbReference>
<dbReference type="EMBL" id="VCYH01000003">
    <property type="protein sequence ID" value="MDN7024283.1"/>
    <property type="molecule type" value="Genomic_DNA"/>
</dbReference>
<keyword evidence="5" id="KW-1185">Reference proteome</keyword>
<dbReference type="Proteomes" id="UP001168338">
    <property type="component" value="Unassembled WGS sequence"/>
</dbReference>
<keyword evidence="4" id="KW-0378">Hydrolase</keyword>
<dbReference type="GO" id="GO:0016787">
    <property type="term" value="F:hydrolase activity"/>
    <property type="evidence" value="ECO:0007669"/>
    <property type="project" value="UniProtKB-KW"/>
</dbReference>
<organism evidence="4 5">
    <name type="scientific">Methanoculleus frigidifontis</name>
    <dbReference type="NCBI Taxonomy" id="2584085"/>
    <lineage>
        <taxon>Archaea</taxon>
        <taxon>Methanobacteriati</taxon>
        <taxon>Methanobacteriota</taxon>
        <taxon>Stenosarchaea group</taxon>
        <taxon>Methanomicrobia</taxon>
        <taxon>Methanomicrobiales</taxon>
        <taxon>Methanomicrobiaceae</taxon>
        <taxon>Methanoculleus</taxon>
    </lineage>
</organism>
<dbReference type="InterPro" id="IPR021860">
    <property type="entry name" value="Peptidase_S12_Pab87-rel_C"/>
</dbReference>
<protein>
    <submittedName>
        <fullName evidence="4">Serine hydrolase</fullName>
    </submittedName>
</protein>
<dbReference type="Pfam" id="PF11954">
    <property type="entry name" value="DUF3471"/>
    <property type="match status" value="1"/>
</dbReference>
<keyword evidence="1" id="KW-0812">Transmembrane</keyword>
<evidence type="ECO:0000259" key="2">
    <source>
        <dbReference type="Pfam" id="PF00144"/>
    </source>
</evidence>
<feature type="domain" description="Beta-lactamase-related" evidence="2">
    <location>
        <begin position="49"/>
        <end position="375"/>
    </location>
</feature>
<proteinExistence type="predicted"/>
<dbReference type="SUPFAM" id="SSF56601">
    <property type="entry name" value="beta-lactamase/transpeptidase-like"/>
    <property type="match status" value="1"/>
</dbReference>
<comment type="caution">
    <text evidence="4">The sequence shown here is derived from an EMBL/GenBank/DDBJ whole genome shotgun (WGS) entry which is preliminary data.</text>
</comment>
<accession>A0ABT8M8M7</accession>
<gene>
    <name evidence="4" type="ORF">FGU65_05150</name>
</gene>
<evidence type="ECO:0000313" key="4">
    <source>
        <dbReference type="EMBL" id="MDN7024283.1"/>
    </source>
</evidence>
<dbReference type="PANTHER" id="PTHR46825:SF15">
    <property type="entry name" value="BETA-LACTAMASE-RELATED DOMAIN-CONTAINING PROTEIN"/>
    <property type="match status" value="1"/>
</dbReference>
<feature type="transmembrane region" description="Helical" evidence="1">
    <location>
        <begin position="16"/>
        <end position="36"/>
    </location>
</feature>
<feature type="domain" description="Peptidase S12 Pab87-related C-terminal" evidence="3">
    <location>
        <begin position="421"/>
        <end position="500"/>
    </location>
</feature>
<keyword evidence="1" id="KW-1133">Transmembrane helix</keyword>
<sequence length="511" mass="55324">MFISCFGVSLTMARKIVSSVLISGIIVTMVIFAGTLPATAASDARLEGFDAYIEKMLADYEVPGAVVGIVEGDRVIYLKGFGVREIGEPGTVDENTRFQVASVTKWFTGAAIGTIVDEGKLSWDTPVVEYIPEFALKDEYAGRYATLRDLLAHRAGLAPYGGELLGRIGYSNEEILHRTRYLEPAASFRERYLYSNVGYFVAGEVAARIDNRSWEDLTRERILVPLGMTRSGTTHETMYLDSNHASGHAGYGLDLETIPLESASMPAAGQIVSTGADMTRWVRMLVGNGTFEGEQILAPATLMEIMKPSMVSGPGGPLGDPNGATGLGCDSYRFLEYRVVEKNGALDGVRSIVAIVPKEQIGIVVIANKQLTAFPEAVRCEFLERFLGRAGVDLQEKTLASQKIWDSLILSPDIPADAHPQTRDSADFAGTYMGSLFGDLRVIAAGDVLTVEIGRVGFPGNLTHVTDNVFWLSWPNPDDQPGYITFTTGPDGSVNGIDSKTFGRFTRTGQA</sequence>
<keyword evidence="1" id="KW-0472">Membrane</keyword>
<dbReference type="InterPro" id="IPR001466">
    <property type="entry name" value="Beta-lactam-related"/>
</dbReference>
<evidence type="ECO:0000259" key="3">
    <source>
        <dbReference type="Pfam" id="PF11954"/>
    </source>
</evidence>
<name>A0ABT8M8M7_9EURY</name>
<reference evidence="4" key="1">
    <citation type="submission" date="2019-05" db="EMBL/GenBank/DDBJ databases">
        <title>Methanoculleus sp. FWC-SCC1, a methanogenic archaeon isolated from deep marine cold seep.</title>
        <authorList>
            <person name="Chen Y.-W."/>
            <person name="Chen S.-C."/>
            <person name="Teng N.-H."/>
            <person name="Lai M.-C."/>
        </authorList>
    </citation>
    <scope>NUCLEOTIDE SEQUENCE</scope>
    <source>
        <strain evidence="4">FWC-SCC1</strain>
    </source>
</reference>
<dbReference type="Pfam" id="PF00144">
    <property type="entry name" value="Beta-lactamase"/>
    <property type="match status" value="1"/>
</dbReference>
<dbReference type="InterPro" id="IPR012338">
    <property type="entry name" value="Beta-lactam/transpept-like"/>
</dbReference>
<dbReference type="Gene3D" id="2.40.128.600">
    <property type="match status" value="1"/>
</dbReference>
<evidence type="ECO:0000313" key="5">
    <source>
        <dbReference type="Proteomes" id="UP001168338"/>
    </source>
</evidence>
<dbReference type="InterPro" id="IPR050491">
    <property type="entry name" value="AmpC-like"/>
</dbReference>
<dbReference type="Gene3D" id="3.40.710.10">
    <property type="entry name" value="DD-peptidase/beta-lactamase superfamily"/>
    <property type="match status" value="1"/>
</dbReference>